<protein>
    <submittedName>
        <fullName evidence="2">Uncharacterized protein</fullName>
    </submittedName>
</protein>
<reference evidence="2 3" key="1">
    <citation type="journal article" date="2014" name="BMC Genomics">
        <title>Genome based analysis of type-I polyketide synthase and nonribosomal peptide synthetase gene clusters in seven strains of five representative Nocardia species.</title>
        <authorList>
            <person name="Komaki H."/>
            <person name="Ichikawa N."/>
            <person name="Hosoyama A."/>
            <person name="Takahashi-Nakaguchi A."/>
            <person name="Matsuzawa T."/>
            <person name="Suzuki K."/>
            <person name="Fujita N."/>
            <person name="Gonoi T."/>
        </authorList>
    </citation>
    <scope>NUCLEOTIDE SEQUENCE [LARGE SCALE GENOMIC DNA]</scope>
    <source>
        <strain evidence="2 3">NBRC 15531</strain>
    </source>
</reference>
<dbReference type="EMBL" id="BAFO02000013">
    <property type="protein sequence ID" value="GAD82754.1"/>
    <property type="molecule type" value="Genomic_DNA"/>
</dbReference>
<comment type="caution">
    <text evidence="2">The sequence shown here is derived from an EMBL/GenBank/DDBJ whole genome shotgun (WGS) entry which is preliminary data.</text>
</comment>
<name>U5EC70_NOCAS</name>
<feature type="compositionally biased region" description="Basic and acidic residues" evidence="1">
    <location>
        <begin position="29"/>
        <end position="47"/>
    </location>
</feature>
<proteinExistence type="predicted"/>
<gene>
    <name evidence="2" type="ORF">NCAST_13_00270</name>
</gene>
<feature type="region of interest" description="Disordered" evidence="1">
    <location>
        <begin position="1"/>
        <end position="85"/>
    </location>
</feature>
<sequence length="109" mass="11805">MGGGRRLRAPIETEVFPAEPLRGPPTGHLLERDTGLTRERVLGDRHRGMAQPRHRGERVDRGGRGGRTRRADRPGGRCGAADGRGIEASVRTTPLAHLPGTVQFTVDVV</sequence>
<evidence type="ECO:0000313" key="2">
    <source>
        <dbReference type="EMBL" id="GAD82754.1"/>
    </source>
</evidence>
<feature type="compositionally biased region" description="Basic and acidic residues" evidence="1">
    <location>
        <begin position="57"/>
        <end position="75"/>
    </location>
</feature>
<accession>U5EC70</accession>
<keyword evidence="3" id="KW-1185">Reference proteome</keyword>
<dbReference type="GeneID" id="91514856"/>
<organism evidence="2 3">
    <name type="scientific">Nocardia asteroides NBRC 15531</name>
    <dbReference type="NCBI Taxonomy" id="1110697"/>
    <lineage>
        <taxon>Bacteria</taxon>
        <taxon>Bacillati</taxon>
        <taxon>Actinomycetota</taxon>
        <taxon>Actinomycetes</taxon>
        <taxon>Mycobacteriales</taxon>
        <taxon>Nocardiaceae</taxon>
        <taxon>Nocardia</taxon>
    </lineage>
</organism>
<dbReference type="Proteomes" id="UP000017048">
    <property type="component" value="Unassembled WGS sequence"/>
</dbReference>
<dbReference type="AlphaFoldDB" id="U5EC70"/>
<evidence type="ECO:0000313" key="3">
    <source>
        <dbReference type="Proteomes" id="UP000017048"/>
    </source>
</evidence>
<evidence type="ECO:0000256" key="1">
    <source>
        <dbReference type="SAM" id="MobiDB-lite"/>
    </source>
</evidence>
<dbReference type="RefSeq" id="WP_019044750.1">
    <property type="nucleotide sequence ID" value="NZ_BAFO02000013.1"/>
</dbReference>